<evidence type="ECO:0000256" key="2">
    <source>
        <dbReference type="SAM" id="SignalP"/>
    </source>
</evidence>
<keyword evidence="1" id="KW-1133">Transmembrane helix</keyword>
<evidence type="ECO:0000256" key="1">
    <source>
        <dbReference type="SAM" id="Phobius"/>
    </source>
</evidence>
<name>A0A9P7YKX3_9HELO</name>
<keyword evidence="2" id="KW-0732">Signal</keyword>
<dbReference type="EMBL" id="MU251432">
    <property type="protein sequence ID" value="KAG9235432.1"/>
    <property type="molecule type" value="Genomic_DNA"/>
</dbReference>
<comment type="caution">
    <text evidence="3">The sequence shown here is derived from an EMBL/GenBank/DDBJ whole genome shotgun (WGS) entry which is preliminary data.</text>
</comment>
<keyword evidence="1" id="KW-0812">Transmembrane</keyword>
<organism evidence="3 4">
    <name type="scientific">Amylocarpus encephaloides</name>
    <dbReference type="NCBI Taxonomy" id="45428"/>
    <lineage>
        <taxon>Eukaryota</taxon>
        <taxon>Fungi</taxon>
        <taxon>Dikarya</taxon>
        <taxon>Ascomycota</taxon>
        <taxon>Pezizomycotina</taxon>
        <taxon>Leotiomycetes</taxon>
        <taxon>Helotiales</taxon>
        <taxon>Helotiales incertae sedis</taxon>
        <taxon>Amylocarpus</taxon>
    </lineage>
</organism>
<sequence length="74" mass="8265">MTSHSVLLLHLVFCCVTNALDPVDKRYLLLIFMLIVPLASYLLQALLHTSISRAVSRRWLKICLPSTSHCGGDV</sequence>
<evidence type="ECO:0000313" key="3">
    <source>
        <dbReference type="EMBL" id="KAG9235432.1"/>
    </source>
</evidence>
<feature type="signal peptide" evidence="2">
    <location>
        <begin position="1"/>
        <end position="19"/>
    </location>
</feature>
<dbReference type="AlphaFoldDB" id="A0A9P7YKX3"/>
<gene>
    <name evidence="3" type="ORF">BJ875DRAFT_271455</name>
</gene>
<accession>A0A9P7YKX3</accession>
<dbReference type="Proteomes" id="UP000824998">
    <property type="component" value="Unassembled WGS sequence"/>
</dbReference>
<feature type="transmembrane region" description="Helical" evidence="1">
    <location>
        <begin position="29"/>
        <end position="51"/>
    </location>
</feature>
<keyword evidence="1" id="KW-0472">Membrane</keyword>
<proteinExistence type="predicted"/>
<evidence type="ECO:0000313" key="4">
    <source>
        <dbReference type="Proteomes" id="UP000824998"/>
    </source>
</evidence>
<feature type="chain" id="PRO_5040353271" evidence="2">
    <location>
        <begin position="20"/>
        <end position="74"/>
    </location>
</feature>
<protein>
    <submittedName>
        <fullName evidence="3">Uncharacterized protein</fullName>
    </submittedName>
</protein>
<keyword evidence="4" id="KW-1185">Reference proteome</keyword>
<reference evidence="3" key="1">
    <citation type="journal article" date="2021" name="IMA Fungus">
        <title>Genomic characterization of three marine fungi, including Emericellopsis atlantica sp. nov. with signatures of a generalist lifestyle and marine biomass degradation.</title>
        <authorList>
            <person name="Hagestad O.C."/>
            <person name="Hou L."/>
            <person name="Andersen J.H."/>
            <person name="Hansen E.H."/>
            <person name="Altermark B."/>
            <person name="Li C."/>
            <person name="Kuhnert E."/>
            <person name="Cox R.J."/>
            <person name="Crous P.W."/>
            <person name="Spatafora J.W."/>
            <person name="Lail K."/>
            <person name="Amirebrahimi M."/>
            <person name="Lipzen A."/>
            <person name="Pangilinan J."/>
            <person name="Andreopoulos W."/>
            <person name="Hayes R.D."/>
            <person name="Ng V."/>
            <person name="Grigoriev I.V."/>
            <person name="Jackson S.A."/>
            <person name="Sutton T.D.S."/>
            <person name="Dobson A.D.W."/>
            <person name="Rama T."/>
        </authorList>
    </citation>
    <scope>NUCLEOTIDE SEQUENCE</scope>
    <source>
        <strain evidence="3">TRa018bII</strain>
    </source>
</reference>